<dbReference type="InterPro" id="IPR050109">
    <property type="entry name" value="HTH-type_TetR-like_transc_reg"/>
</dbReference>
<dbReference type="PANTHER" id="PTHR30328">
    <property type="entry name" value="TRANSCRIPTIONAL REPRESSOR"/>
    <property type="match status" value="1"/>
</dbReference>
<dbReference type="InterPro" id="IPR001647">
    <property type="entry name" value="HTH_TetR"/>
</dbReference>
<accession>A0A8J2XWH0</accession>
<gene>
    <name evidence="5" type="ORF">GCM10011511_49570</name>
</gene>
<dbReference type="PANTHER" id="PTHR30328:SF54">
    <property type="entry name" value="HTH-TYPE TRANSCRIPTIONAL REPRESSOR SCO4008"/>
    <property type="match status" value="1"/>
</dbReference>
<dbReference type="Gene3D" id="1.10.357.10">
    <property type="entry name" value="Tetracycline Repressor, domain 2"/>
    <property type="match status" value="1"/>
</dbReference>
<dbReference type="SUPFAM" id="SSF48498">
    <property type="entry name" value="Tetracyclin repressor-like, C-terminal domain"/>
    <property type="match status" value="1"/>
</dbReference>
<evidence type="ECO:0000313" key="5">
    <source>
        <dbReference type="EMBL" id="GGB19882.1"/>
    </source>
</evidence>
<comment type="caution">
    <text evidence="5">The sequence shown here is derived from an EMBL/GenBank/DDBJ whole genome shotgun (WGS) entry which is preliminary data.</text>
</comment>
<sequence>MDDKCTESVIFRAAIKIFQKKGLAGARMQEIADEAGINKSMLHYYFRNKEKLFLDVFRSSLQEFTSGLYSILNEDGPWEDSIRKLCGYYVDFINKNPDLPMFLINEMHQNPDEYLKMVQSDECILKSKFFQHLKEGMEKGKIRKADLSHLYVSLISSIVFPFIGGPMIRKTGDICQGSWSQFLQQRKEFVSDMLIVYLKSV</sequence>
<protein>
    <recommendedName>
        <fullName evidence="4">HTH tetR-type domain-containing protein</fullName>
    </recommendedName>
</protein>
<dbReference type="InterPro" id="IPR009057">
    <property type="entry name" value="Homeodomain-like_sf"/>
</dbReference>
<dbReference type="Proteomes" id="UP000607559">
    <property type="component" value="Unassembled WGS sequence"/>
</dbReference>
<reference evidence="5" key="1">
    <citation type="journal article" date="2014" name="Int. J. Syst. Evol. Microbiol.">
        <title>Complete genome sequence of Corynebacterium casei LMG S-19264T (=DSM 44701T), isolated from a smear-ripened cheese.</title>
        <authorList>
            <consortium name="US DOE Joint Genome Institute (JGI-PGF)"/>
            <person name="Walter F."/>
            <person name="Albersmeier A."/>
            <person name="Kalinowski J."/>
            <person name="Ruckert C."/>
        </authorList>
    </citation>
    <scope>NUCLEOTIDE SEQUENCE</scope>
    <source>
        <strain evidence="5">CGMCC 1.15448</strain>
    </source>
</reference>
<keyword evidence="3" id="KW-0812">Transmembrane</keyword>
<name>A0A8J2XWH0_9BACT</name>
<keyword evidence="3" id="KW-0472">Membrane</keyword>
<keyword evidence="6" id="KW-1185">Reference proteome</keyword>
<dbReference type="RefSeq" id="WP_188936835.1">
    <property type="nucleotide sequence ID" value="NZ_BMJC01000005.1"/>
</dbReference>
<dbReference type="GO" id="GO:0003677">
    <property type="term" value="F:DNA binding"/>
    <property type="evidence" value="ECO:0007669"/>
    <property type="project" value="UniProtKB-UniRule"/>
</dbReference>
<dbReference type="PROSITE" id="PS50977">
    <property type="entry name" value="HTH_TETR_2"/>
    <property type="match status" value="1"/>
</dbReference>
<evidence type="ECO:0000259" key="4">
    <source>
        <dbReference type="PROSITE" id="PS50977"/>
    </source>
</evidence>
<dbReference type="AlphaFoldDB" id="A0A8J2XWH0"/>
<feature type="domain" description="HTH tetR-type" evidence="4">
    <location>
        <begin position="4"/>
        <end position="64"/>
    </location>
</feature>
<dbReference type="SUPFAM" id="SSF46689">
    <property type="entry name" value="Homeodomain-like"/>
    <property type="match status" value="1"/>
</dbReference>
<feature type="transmembrane region" description="Helical" evidence="3">
    <location>
        <begin position="147"/>
        <end position="168"/>
    </location>
</feature>
<proteinExistence type="predicted"/>
<keyword evidence="3" id="KW-1133">Transmembrane helix</keyword>
<dbReference type="EMBL" id="BMJC01000005">
    <property type="protein sequence ID" value="GGB19882.1"/>
    <property type="molecule type" value="Genomic_DNA"/>
</dbReference>
<dbReference type="Pfam" id="PF00440">
    <property type="entry name" value="TetR_N"/>
    <property type="match status" value="1"/>
</dbReference>
<evidence type="ECO:0000256" key="1">
    <source>
        <dbReference type="ARBA" id="ARBA00023125"/>
    </source>
</evidence>
<reference evidence="5" key="2">
    <citation type="submission" date="2020-09" db="EMBL/GenBank/DDBJ databases">
        <authorList>
            <person name="Sun Q."/>
            <person name="Zhou Y."/>
        </authorList>
    </citation>
    <scope>NUCLEOTIDE SEQUENCE</scope>
    <source>
        <strain evidence="5">CGMCC 1.15448</strain>
    </source>
</reference>
<dbReference type="PRINTS" id="PR00455">
    <property type="entry name" value="HTHTETR"/>
</dbReference>
<keyword evidence="1 2" id="KW-0238">DNA-binding</keyword>
<evidence type="ECO:0000256" key="3">
    <source>
        <dbReference type="SAM" id="Phobius"/>
    </source>
</evidence>
<feature type="DNA-binding region" description="H-T-H motif" evidence="2">
    <location>
        <begin position="27"/>
        <end position="46"/>
    </location>
</feature>
<evidence type="ECO:0000256" key="2">
    <source>
        <dbReference type="PROSITE-ProRule" id="PRU00335"/>
    </source>
</evidence>
<organism evidence="5 6">
    <name type="scientific">Puia dinghuensis</name>
    <dbReference type="NCBI Taxonomy" id="1792502"/>
    <lineage>
        <taxon>Bacteria</taxon>
        <taxon>Pseudomonadati</taxon>
        <taxon>Bacteroidota</taxon>
        <taxon>Chitinophagia</taxon>
        <taxon>Chitinophagales</taxon>
        <taxon>Chitinophagaceae</taxon>
        <taxon>Puia</taxon>
    </lineage>
</organism>
<dbReference type="InterPro" id="IPR036271">
    <property type="entry name" value="Tet_transcr_reg_TetR-rel_C_sf"/>
</dbReference>
<evidence type="ECO:0000313" key="6">
    <source>
        <dbReference type="Proteomes" id="UP000607559"/>
    </source>
</evidence>